<dbReference type="InParanoid" id="A0A067NCV0"/>
<dbReference type="HOGENOM" id="CLU_032957_1_1_1"/>
<dbReference type="InterPro" id="IPR051218">
    <property type="entry name" value="Sec_MonoDiacylglyc_Lipase"/>
</dbReference>
<evidence type="ECO:0000256" key="1">
    <source>
        <dbReference type="ARBA" id="ARBA00023157"/>
    </source>
</evidence>
<protein>
    <recommendedName>
        <fullName evidence="5">Fungal lipase-type domain-containing protein</fullName>
    </recommendedName>
</protein>
<dbReference type="Proteomes" id="UP000027073">
    <property type="component" value="Unassembled WGS sequence"/>
</dbReference>
<dbReference type="VEuPathDB" id="FungiDB:PLEOSDRAFT_1107711"/>
<reference evidence="7" key="1">
    <citation type="journal article" date="2014" name="Proc. Natl. Acad. Sci. U.S.A.">
        <title>Extensive sampling of basidiomycete genomes demonstrates inadequacy of the white-rot/brown-rot paradigm for wood decay fungi.</title>
        <authorList>
            <person name="Riley R."/>
            <person name="Salamov A.A."/>
            <person name="Brown D.W."/>
            <person name="Nagy L.G."/>
            <person name="Floudas D."/>
            <person name="Held B.W."/>
            <person name="Levasseur A."/>
            <person name="Lombard V."/>
            <person name="Morin E."/>
            <person name="Otillar R."/>
            <person name="Lindquist E.A."/>
            <person name="Sun H."/>
            <person name="LaButti K.M."/>
            <person name="Schmutz J."/>
            <person name="Jabbour D."/>
            <person name="Luo H."/>
            <person name="Baker S.E."/>
            <person name="Pisabarro A.G."/>
            <person name="Walton J.D."/>
            <person name="Blanchette R.A."/>
            <person name="Henrissat B."/>
            <person name="Martin F."/>
            <person name="Cullen D."/>
            <person name="Hibbett D.S."/>
            <person name="Grigoriev I.V."/>
        </authorList>
    </citation>
    <scope>NUCLEOTIDE SEQUENCE [LARGE SCALE GENOMIC DNA]</scope>
    <source>
        <strain evidence="7">PC15</strain>
    </source>
</reference>
<comment type="catalytic activity">
    <reaction evidence="3">
        <text>a diacylglycerol + H2O = a monoacylglycerol + a fatty acid + H(+)</text>
        <dbReference type="Rhea" id="RHEA:32731"/>
        <dbReference type="ChEBI" id="CHEBI:15377"/>
        <dbReference type="ChEBI" id="CHEBI:15378"/>
        <dbReference type="ChEBI" id="CHEBI:17408"/>
        <dbReference type="ChEBI" id="CHEBI:18035"/>
        <dbReference type="ChEBI" id="CHEBI:28868"/>
    </reaction>
</comment>
<dbReference type="PANTHER" id="PTHR45856:SF11">
    <property type="entry name" value="FUNGAL LIPASE-LIKE DOMAIN-CONTAINING PROTEIN"/>
    <property type="match status" value="1"/>
</dbReference>
<dbReference type="EMBL" id="KL198011">
    <property type="protein sequence ID" value="KDQ24780.1"/>
    <property type="molecule type" value="Genomic_DNA"/>
</dbReference>
<dbReference type="AlphaFoldDB" id="A0A067NCV0"/>
<evidence type="ECO:0000259" key="5">
    <source>
        <dbReference type="Pfam" id="PF01764"/>
    </source>
</evidence>
<dbReference type="Gene3D" id="3.40.50.1820">
    <property type="entry name" value="alpha/beta hydrolase"/>
    <property type="match status" value="1"/>
</dbReference>
<evidence type="ECO:0000256" key="2">
    <source>
        <dbReference type="ARBA" id="ARBA00043996"/>
    </source>
</evidence>
<keyword evidence="1" id="KW-1015">Disulfide bond</keyword>
<evidence type="ECO:0000313" key="6">
    <source>
        <dbReference type="EMBL" id="KDQ24780.1"/>
    </source>
</evidence>
<feature type="domain" description="Fungal lipase-type" evidence="5">
    <location>
        <begin position="73"/>
        <end position="211"/>
    </location>
</feature>
<dbReference type="InterPro" id="IPR029058">
    <property type="entry name" value="AB_hydrolase_fold"/>
</dbReference>
<evidence type="ECO:0000256" key="4">
    <source>
        <dbReference type="ARBA" id="ARBA00048461"/>
    </source>
</evidence>
<dbReference type="CDD" id="cd00519">
    <property type="entry name" value="Lipase_3"/>
    <property type="match status" value="1"/>
</dbReference>
<organism evidence="6 7">
    <name type="scientific">Pleurotus ostreatus (strain PC15)</name>
    <name type="common">Oyster mushroom</name>
    <dbReference type="NCBI Taxonomy" id="1137138"/>
    <lineage>
        <taxon>Eukaryota</taxon>
        <taxon>Fungi</taxon>
        <taxon>Dikarya</taxon>
        <taxon>Basidiomycota</taxon>
        <taxon>Agaricomycotina</taxon>
        <taxon>Agaricomycetes</taxon>
        <taxon>Agaricomycetidae</taxon>
        <taxon>Agaricales</taxon>
        <taxon>Pleurotineae</taxon>
        <taxon>Pleurotaceae</taxon>
        <taxon>Pleurotus</taxon>
    </lineage>
</organism>
<dbReference type="SUPFAM" id="SSF53474">
    <property type="entry name" value="alpha/beta-Hydrolases"/>
    <property type="match status" value="1"/>
</dbReference>
<accession>A0A067NCV0</accession>
<sequence length="274" mass="30163">MALPREDEEQLTQRTPISPVLYDNLVHYFKYASCAYIPVCPRPNGRHLVLPFTNPVTDVQGYVARDNEKKELVVALRGSLSLTDFLMDGQLVLIPFISPGIKTTPDDIRVHSGFLTCWNSVAYEVIEIIKHELGSYPDFSITVTGHSLGGALSDLAAVTLKAKFPDAPLNAFSYGAPRTGNQAWAEFMNKTFGGCMHRVVHTSDGVPTMIPKELGYRHHGIEYWQHTDPPSAESTTQCSADGEDPTCSASIPTVGINPAHVWYFGIMAATPFCY</sequence>
<dbReference type="PANTHER" id="PTHR45856">
    <property type="entry name" value="ALPHA/BETA-HYDROLASES SUPERFAMILY PROTEIN"/>
    <property type="match status" value="1"/>
</dbReference>
<gene>
    <name evidence="6" type="ORF">PLEOSDRAFT_1107711</name>
</gene>
<dbReference type="GO" id="GO:0006629">
    <property type="term" value="P:lipid metabolic process"/>
    <property type="evidence" value="ECO:0007669"/>
    <property type="project" value="InterPro"/>
</dbReference>
<dbReference type="InterPro" id="IPR002921">
    <property type="entry name" value="Fungal_lipase-type"/>
</dbReference>
<dbReference type="Pfam" id="PF01764">
    <property type="entry name" value="Lipase_3"/>
    <property type="match status" value="1"/>
</dbReference>
<comment type="catalytic activity">
    <reaction evidence="4">
        <text>a monoacylglycerol + H2O = glycerol + a fatty acid + H(+)</text>
        <dbReference type="Rhea" id="RHEA:15245"/>
        <dbReference type="ChEBI" id="CHEBI:15377"/>
        <dbReference type="ChEBI" id="CHEBI:15378"/>
        <dbReference type="ChEBI" id="CHEBI:17408"/>
        <dbReference type="ChEBI" id="CHEBI:17754"/>
        <dbReference type="ChEBI" id="CHEBI:28868"/>
    </reaction>
</comment>
<proteinExistence type="inferred from homology"/>
<comment type="similarity">
    <text evidence="2">Belongs to the AB hydrolase superfamily. Lipase family. Class 3 subfamily.</text>
</comment>
<dbReference type="OrthoDB" id="438440at2759"/>
<name>A0A067NCV0_PLEO1</name>
<evidence type="ECO:0000256" key="3">
    <source>
        <dbReference type="ARBA" id="ARBA00047591"/>
    </source>
</evidence>
<evidence type="ECO:0000313" key="7">
    <source>
        <dbReference type="Proteomes" id="UP000027073"/>
    </source>
</evidence>